<evidence type="ECO:0000313" key="1">
    <source>
        <dbReference type="EMBL" id="CZT47054.1"/>
    </source>
</evidence>
<dbReference type="Proteomes" id="UP000177625">
    <property type="component" value="Unassembled WGS sequence"/>
</dbReference>
<organism evidence="1 2">
    <name type="scientific">Rhynchosporium secalis</name>
    <name type="common">Barley scald fungus</name>
    <dbReference type="NCBI Taxonomy" id="38038"/>
    <lineage>
        <taxon>Eukaryota</taxon>
        <taxon>Fungi</taxon>
        <taxon>Dikarya</taxon>
        <taxon>Ascomycota</taxon>
        <taxon>Pezizomycotina</taxon>
        <taxon>Leotiomycetes</taxon>
        <taxon>Helotiales</taxon>
        <taxon>Ploettnerulaceae</taxon>
        <taxon>Rhynchosporium</taxon>
    </lineage>
</organism>
<keyword evidence="2" id="KW-1185">Reference proteome</keyword>
<dbReference type="AlphaFoldDB" id="A0A1E1MDD1"/>
<dbReference type="SUPFAM" id="SSF48403">
    <property type="entry name" value="Ankyrin repeat"/>
    <property type="match status" value="1"/>
</dbReference>
<accession>A0A1E1MDD1</accession>
<dbReference type="EMBL" id="FJVC01000274">
    <property type="protein sequence ID" value="CZT47054.1"/>
    <property type="molecule type" value="Genomic_DNA"/>
</dbReference>
<name>A0A1E1MDD1_RHYSE</name>
<proteinExistence type="predicted"/>
<evidence type="ECO:0008006" key="3">
    <source>
        <dbReference type="Google" id="ProtNLM"/>
    </source>
</evidence>
<gene>
    <name evidence="1" type="ORF">RSE6_07578</name>
</gene>
<protein>
    <recommendedName>
        <fullName evidence="3">Fungal N-terminal domain-containing protein</fullName>
    </recommendedName>
</protein>
<sequence length="417" mass="46773">MEIASCAVGAVSLALQLPKAVKEVYTLLDSIKDAPRDLAALKRELEISEWIICGMSAMKQSYGTNEEAFQVVRLIQEEYWEVLNDLRSLVTTLTYGLDSRSTARRRWAKVDWACRAEKFGKLKIRLHDAKLNFLLVQKSPDFSHSVSFQAAQRIQESELTNTSIMVHAQTDSSEATYRSTPVHSAIALLKQVDPEAQALDFAFTIGVEQISLDSDMAVILEDATVTASSELLSIEQWLCDSATRTGSNDQLSTVTHSIEQHHGDELPAQSCYSHSKVRMRQIGPSKCKLIRNKLGETHITAMTCKVIPSWNLEGNDPPKGNPAKIERRTSYIFIPHKWVVKLGMRKMLAFSSQVWPMNINVYKIRPDTSTIFEYCRNGNVDGVKSLLKLGQASIKDINEFGETPLHVCNPEIVLWTS</sequence>
<evidence type="ECO:0000313" key="2">
    <source>
        <dbReference type="Proteomes" id="UP000177625"/>
    </source>
</evidence>
<reference evidence="2" key="1">
    <citation type="submission" date="2016-03" db="EMBL/GenBank/DDBJ databases">
        <authorList>
            <person name="Guldener U."/>
        </authorList>
    </citation>
    <scope>NUCLEOTIDE SEQUENCE [LARGE SCALE GENOMIC DNA]</scope>
</reference>
<dbReference type="InterPro" id="IPR036770">
    <property type="entry name" value="Ankyrin_rpt-contain_sf"/>
</dbReference>